<protein>
    <recommendedName>
        <fullName evidence="7">Cystathionine gamma-synthase</fullName>
        <ecNumber evidence="6">2.5.1.48</ecNumber>
    </recommendedName>
    <alternativeName>
        <fullName evidence="8">O-succinylhomoserine (thiol)-lyase</fullName>
    </alternativeName>
</protein>
<dbReference type="PANTHER" id="PTHR11808">
    <property type="entry name" value="TRANS-SULFURATION ENZYME FAMILY MEMBER"/>
    <property type="match status" value="1"/>
</dbReference>
<keyword evidence="12" id="KW-0456">Lyase</keyword>
<accession>A0A0X2NN82</accession>
<evidence type="ECO:0000256" key="6">
    <source>
        <dbReference type="ARBA" id="ARBA00066530"/>
    </source>
</evidence>
<dbReference type="OrthoDB" id="9780685at2"/>
<dbReference type="Proteomes" id="UP000182498">
    <property type="component" value="Unassembled WGS sequence"/>
</dbReference>
<evidence type="ECO:0000256" key="3">
    <source>
        <dbReference type="ARBA" id="ARBA00022898"/>
    </source>
</evidence>
<keyword evidence="13" id="KW-1185">Reference proteome</keyword>
<dbReference type="EC" id="2.5.1.48" evidence="6"/>
<dbReference type="GO" id="GO:0009086">
    <property type="term" value="P:methionine biosynthetic process"/>
    <property type="evidence" value="ECO:0007669"/>
    <property type="project" value="UniProtKB-KW"/>
</dbReference>
<dbReference type="InterPro" id="IPR054542">
    <property type="entry name" value="Cys_met_metab_PP"/>
</dbReference>
<keyword evidence="12" id="KW-0808">Transferase</keyword>
<dbReference type="FunFam" id="3.40.640.10:FF:000009">
    <property type="entry name" value="Cystathionine gamma-synthase homolog"/>
    <property type="match status" value="1"/>
</dbReference>
<keyword evidence="4" id="KW-0486">Methionine biosynthesis</keyword>
<evidence type="ECO:0000256" key="10">
    <source>
        <dbReference type="RuleBase" id="RU362118"/>
    </source>
</evidence>
<reference evidence="13" key="1">
    <citation type="submission" date="2015-11" db="EMBL/GenBank/DDBJ databases">
        <authorList>
            <person name="Dugat-Bony E."/>
        </authorList>
    </citation>
    <scope>NUCLEOTIDE SEQUENCE [LARGE SCALE GENOMIC DNA]</scope>
    <source>
        <strain evidence="13">Mu292</strain>
    </source>
</reference>
<feature type="modified residue" description="N6-(pyridoxal phosphate)lysine" evidence="9">
    <location>
        <position position="240"/>
    </location>
</feature>
<dbReference type="AlphaFoldDB" id="A0A0X2NN82"/>
<evidence type="ECO:0000256" key="11">
    <source>
        <dbReference type="SAM" id="MobiDB-lite"/>
    </source>
</evidence>
<dbReference type="Pfam" id="PF01053">
    <property type="entry name" value="Cys_Met_Meta_PP"/>
    <property type="match status" value="1"/>
</dbReference>
<dbReference type="GO" id="GO:0019343">
    <property type="term" value="P:cysteine biosynthetic process via cystathionine"/>
    <property type="evidence" value="ECO:0007669"/>
    <property type="project" value="TreeGrafter"/>
</dbReference>
<evidence type="ECO:0000256" key="8">
    <source>
        <dbReference type="ARBA" id="ARBA00083849"/>
    </source>
</evidence>
<dbReference type="FunFam" id="3.90.1150.10:FF:000008">
    <property type="entry name" value="Cystathionine gamma-synthase"/>
    <property type="match status" value="1"/>
</dbReference>
<gene>
    <name evidence="12" type="ORF">CVAR292_01528</name>
</gene>
<proteinExistence type="inferred from homology"/>
<dbReference type="RefSeq" id="WP_073884057.1">
    <property type="nucleotide sequence ID" value="NZ_FAUH01000009.1"/>
</dbReference>
<evidence type="ECO:0000313" key="12">
    <source>
        <dbReference type="EMBL" id="CUU66190.1"/>
    </source>
</evidence>
<organism evidence="12 13">
    <name type="scientific">Corynebacterium variabile</name>
    <dbReference type="NCBI Taxonomy" id="1727"/>
    <lineage>
        <taxon>Bacteria</taxon>
        <taxon>Bacillati</taxon>
        <taxon>Actinomycetota</taxon>
        <taxon>Actinomycetes</taxon>
        <taxon>Mycobacteriales</taxon>
        <taxon>Corynebacteriaceae</taxon>
        <taxon>Corynebacterium</taxon>
    </lineage>
</organism>
<evidence type="ECO:0000256" key="9">
    <source>
        <dbReference type="PIRSR" id="PIRSR001434-2"/>
    </source>
</evidence>
<dbReference type="NCBIfam" id="NF005871">
    <property type="entry name" value="PRK07811.1"/>
    <property type="match status" value="1"/>
</dbReference>
<dbReference type="GO" id="GO:0030170">
    <property type="term" value="F:pyridoxal phosphate binding"/>
    <property type="evidence" value="ECO:0007669"/>
    <property type="project" value="InterPro"/>
</dbReference>
<evidence type="ECO:0000256" key="4">
    <source>
        <dbReference type="ARBA" id="ARBA00023167"/>
    </source>
</evidence>
<dbReference type="InterPro" id="IPR015421">
    <property type="entry name" value="PyrdxlP-dep_Trfase_major"/>
</dbReference>
<dbReference type="GO" id="GO:0005737">
    <property type="term" value="C:cytoplasm"/>
    <property type="evidence" value="ECO:0007669"/>
    <property type="project" value="TreeGrafter"/>
</dbReference>
<dbReference type="CDD" id="cd00614">
    <property type="entry name" value="CGS_like"/>
    <property type="match status" value="1"/>
</dbReference>
<dbReference type="InterPro" id="IPR000277">
    <property type="entry name" value="Cys/Met-Metab_PyrdxlP-dep_enz"/>
</dbReference>
<dbReference type="SUPFAM" id="SSF53383">
    <property type="entry name" value="PLP-dependent transferases"/>
    <property type="match status" value="1"/>
</dbReference>
<keyword evidence="3 9" id="KW-0663">Pyridoxal phosphate</keyword>
<dbReference type="GO" id="GO:0003962">
    <property type="term" value="F:cystathionine gamma-synthase activity"/>
    <property type="evidence" value="ECO:0007669"/>
    <property type="project" value="UniProtKB-EC"/>
</dbReference>
<dbReference type="PIRSF" id="PIRSF001434">
    <property type="entry name" value="CGS"/>
    <property type="match status" value="1"/>
</dbReference>
<name>A0A0X2NN82_9CORY</name>
<dbReference type="Gene3D" id="3.40.640.10">
    <property type="entry name" value="Type I PLP-dependent aspartate aminotransferase-like (Major domain)"/>
    <property type="match status" value="1"/>
</dbReference>
<sequence>MTSANQAQHAEHENRADAGTAARREAALTAAGRLTDATGRPFGFNTNAIHSGYEPDGQTGAVNVPVYTSTTYAQDGVAQLRGGFEYSRCGNPTVTAVEQAVAALEGARFGRAFGSGMAATDTLLRALLRPGDHLILGSDAYGGTFRLIDTTYREWDVTCSIVDTADTAQIAGALQENTKLVWLETPTNPMLGITDIAATAAAIKDAGHAAKLVVDNTFASPYLQNPLALGADVVMHSTTKYLGGHSDVVGGVVVTNDQDLDGELLFLQGGVGAVPGPFDAYLTYRGIKTLGVRMDRHCANAQAVAEFLQSRPEIHTVLYPGLPDHPGHDIAAKQMKGFGAMVSVRFAGGEDAALKFCESTRLICLAESLGGVESLLEHPAKMTHQSAAGSALEVPDDLVRISIGIEDIDDLIADLTQALDAL</sequence>
<dbReference type="EMBL" id="FAUH01000009">
    <property type="protein sequence ID" value="CUU66190.1"/>
    <property type="molecule type" value="Genomic_DNA"/>
</dbReference>
<evidence type="ECO:0000256" key="2">
    <source>
        <dbReference type="ARBA" id="ARBA00009077"/>
    </source>
</evidence>
<evidence type="ECO:0000313" key="13">
    <source>
        <dbReference type="Proteomes" id="UP000182498"/>
    </source>
</evidence>
<keyword evidence="4" id="KW-0028">Amino-acid biosynthesis</keyword>
<comment type="similarity">
    <text evidence="2 10">Belongs to the trans-sulfuration enzymes family.</text>
</comment>
<dbReference type="InterPro" id="IPR015424">
    <property type="entry name" value="PyrdxlP-dep_Trfase"/>
</dbReference>
<evidence type="ECO:0000256" key="1">
    <source>
        <dbReference type="ARBA" id="ARBA00001933"/>
    </source>
</evidence>
<comment type="cofactor">
    <cofactor evidence="1 10">
        <name>pyridoxal 5'-phosphate</name>
        <dbReference type="ChEBI" id="CHEBI:597326"/>
    </cofactor>
</comment>
<dbReference type="GO" id="GO:0004123">
    <property type="term" value="F:cystathionine gamma-lyase activity"/>
    <property type="evidence" value="ECO:0007669"/>
    <property type="project" value="TreeGrafter"/>
</dbReference>
<dbReference type="PROSITE" id="PS00868">
    <property type="entry name" value="CYS_MET_METAB_PP"/>
    <property type="match status" value="1"/>
</dbReference>
<dbReference type="InterPro" id="IPR015422">
    <property type="entry name" value="PyrdxlP-dep_Trfase_small"/>
</dbReference>
<feature type="region of interest" description="Disordered" evidence="11">
    <location>
        <begin position="1"/>
        <end position="25"/>
    </location>
</feature>
<comment type="catalytic activity">
    <reaction evidence="5">
        <text>O-succinyl-L-homoserine + L-cysteine = L,L-cystathionine + succinate + H(+)</text>
        <dbReference type="Rhea" id="RHEA:20397"/>
        <dbReference type="ChEBI" id="CHEBI:15378"/>
        <dbReference type="ChEBI" id="CHEBI:30031"/>
        <dbReference type="ChEBI" id="CHEBI:35235"/>
        <dbReference type="ChEBI" id="CHEBI:57661"/>
        <dbReference type="ChEBI" id="CHEBI:58161"/>
        <dbReference type="EC" id="2.5.1.48"/>
    </reaction>
</comment>
<dbReference type="Gene3D" id="3.90.1150.10">
    <property type="entry name" value="Aspartate Aminotransferase, domain 1"/>
    <property type="match status" value="1"/>
</dbReference>
<evidence type="ECO:0000256" key="5">
    <source>
        <dbReference type="ARBA" id="ARBA00051441"/>
    </source>
</evidence>
<evidence type="ECO:0000256" key="7">
    <source>
        <dbReference type="ARBA" id="ARBA00068008"/>
    </source>
</evidence>
<dbReference type="GO" id="GO:0019346">
    <property type="term" value="P:transsulfuration"/>
    <property type="evidence" value="ECO:0007669"/>
    <property type="project" value="InterPro"/>
</dbReference>
<dbReference type="PANTHER" id="PTHR11808:SF15">
    <property type="entry name" value="CYSTATHIONINE GAMMA-LYASE"/>
    <property type="match status" value="1"/>
</dbReference>
<feature type="compositionally biased region" description="Basic and acidic residues" evidence="11">
    <location>
        <begin position="9"/>
        <end position="25"/>
    </location>
</feature>